<dbReference type="KEGG" id="xyk:GT347_12955"/>
<evidence type="ECO:0000256" key="2">
    <source>
        <dbReference type="ARBA" id="ARBA00022519"/>
    </source>
</evidence>
<feature type="transmembrane region" description="Helical" evidence="6">
    <location>
        <begin position="12"/>
        <end position="31"/>
    </location>
</feature>
<dbReference type="InterPro" id="IPR026265">
    <property type="entry name" value="LptC"/>
</dbReference>
<keyword evidence="4 6" id="KW-1133">Transmembrane helix</keyword>
<keyword evidence="3 6" id="KW-0812">Transmembrane</keyword>
<dbReference type="InterPro" id="IPR052363">
    <property type="entry name" value="LPS_export_LptC"/>
</dbReference>
<evidence type="ECO:0000313" key="7">
    <source>
        <dbReference type="EMBL" id="QHJ01527.1"/>
    </source>
</evidence>
<evidence type="ECO:0000256" key="1">
    <source>
        <dbReference type="ARBA" id="ARBA00022475"/>
    </source>
</evidence>
<dbReference type="PANTHER" id="PTHR37481:SF1">
    <property type="entry name" value="LIPOPOLYSACCHARIDE EXPORT SYSTEM PROTEIN LPTC"/>
    <property type="match status" value="1"/>
</dbReference>
<evidence type="ECO:0000256" key="4">
    <source>
        <dbReference type="ARBA" id="ARBA00022989"/>
    </source>
</evidence>
<name>A0A857JC50_9BURK</name>
<keyword evidence="5 6" id="KW-0472">Membrane</keyword>
<dbReference type="GO" id="GO:0005886">
    <property type="term" value="C:plasma membrane"/>
    <property type="evidence" value="ECO:0007669"/>
    <property type="project" value="InterPro"/>
</dbReference>
<dbReference type="GO" id="GO:0017089">
    <property type="term" value="F:glycolipid transfer activity"/>
    <property type="evidence" value="ECO:0007669"/>
    <property type="project" value="TreeGrafter"/>
</dbReference>
<dbReference type="InterPro" id="IPR010664">
    <property type="entry name" value="LipoPS_assembly_LptC-rel"/>
</dbReference>
<evidence type="ECO:0000256" key="6">
    <source>
        <dbReference type="SAM" id="Phobius"/>
    </source>
</evidence>
<dbReference type="Proteomes" id="UP000464787">
    <property type="component" value="Chromosome"/>
</dbReference>
<dbReference type="RefSeq" id="WP_160555335.1">
    <property type="nucleotide sequence ID" value="NZ_CP047650.1"/>
</dbReference>
<evidence type="ECO:0000256" key="5">
    <source>
        <dbReference type="ARBA" id="ARBA00023136"/>
    </source>
</evidence>
<dbReference type="AlphaFoldDB" id="A0A857JC50"/>
<accession>A0A857JC50</accession>
<dbReference type="GO" id="GO:0015221">
    <property type="term" value="F:lipopolysaccharide transmembrane transporter activity"/>
    <property type="evidence" value="ECO:0007669"/>
    <property type="project" value="InterPro"/>
</dbReference>
<dbReference type="GO" id="GO:0030288">
    <property type="term" value="C:outer membrane-bounded periplasmic space"/>
    <property type="evidence" value="ECO:0007669"/>
    <property type="project" value="TreeGrafter"/>
</dbReference>
<evidence type="ECO:0000313" key="8">
    <source>
        <dbReference type="Proteomes" id="UP000464787"/>
    </source>
</evidence>
<keyword evidence="2" id="KW-0997">Cell inner membrane</keyword>
<evidence type="ECO:0000256" key="3">
    <source>
        <dbReference type="ARBA" id="ARBA00022692"/>
    </source>
</evidence>
<keyword evidence="8" id="KW-1185">Reference proteome</keyword>
<reference evidence="7 8" key="1">
    <citation type="submission" date="2020-01" db="EMBL/GenBank/DDBJ databases">
        <title>Genome sequencing of strain KACC 21265.</title>
        <authorList>
            <person name="Heo J."/>
            <person name="Kim S.-J."/>
            <person name="Kim J.-S."/>
            <person name="Hong S.-B."/>
            <person name="Kwon S.-W."/>
        </authorList>
    </citation>
    <scope>NUCLEOTIDE SEQUENCE [LARGE SCALE GENOMIC DNA]</scope>
    <source>
        <strain evidence="7 8">KACC 21265</strain>
    </source>
</reference>
<dbReference type="Gene3D" id="2.60.450.10">
    <property type="entry name" value="Lipopolysaccharide (LPS) transport protein A like domain"/>
    <property type="match status" value="1"/>
</dbReference>
<protein>
    <submittedName>
        <fullName evidence="7">LPS export ABC transporter periplasmic protein LptC</fullName>
    </submittedName>
</protein>
<gene>
    <name evidence="7" type="primary">lptC</name>
    <name evidence="7" type="ORF">GT347_12955</name>
</gene>
<dbReference type="NCBIfam" id="TIGR04409">
    <property type="entry name" value="LptC_YrbK"/>
    <property type="match status" value="1"/>
</dbReference>
<proteinExistence type="predicted"/>
<dbReference type="PANTHER" id="PTHR37481">
    <property type="entry name" value="LIPOPOLYSACCHARIDE EXPORT SYSTEM PROTEIN LPTC"/>
    <property type="match status" value="1"/>
</dbReference>
<dbReference type="Pfam" id="PF06835">
    <property type="entry name" value="LptC"/>
    <property type="match status" value="1"/>
</dbReference>
<keyword evidence="1" id="KW-1003">Cell membrane</keyword>
<organism evidence="7 8">
    <name type="scientific">Xylophilus rhododendri</name>
    <dbReference type="NCBI Taxonomy" id="2697032"/>
    <lineage>
        <taxon>Bacteria</taxon>
        <taxon>Pseudomonadati</taxon>
        <taxon>Pseudomonadota</taxon>
        <taxon>Betaproteobacteria</taxon>
        <taxon>Burkholderiales</taxon>
        <taxon>Xylophilus</taxon>
    </lineage>
</organism>
<sequence>MALLRGVLDRLSIYLPILLMSLLALGSYYLVRNAPSVQAPEVVRPPRHDADYFMRDFAVRTFDETGRLQREIFGVEGRHYPDTDTLEIDKPRIRAISETGAITVATAERGLSNGDGSEVQLIGNAVVTREPTTGRSGQALPRMQFRGEFLHAYTNIERVRSDRPVILTRGDDVFTGDAMDYDNLQQVMVLRGRVHGTLQPRQGAAAR</sequence>
<dbReference type="EMBL" id="CP047650">
    <property type="protein sequence ID" value="QHJ01527.1"/>
    <property type="molecule type" value="Genomic_DNA"/>
</dbReference>